<dbReference type="EMBL" id="CADEBC010000196">
    <property type="protein sequence ID" value="CAB3225033.1"/>
    <property type="molecule type" value="Genomic_DNA"/>
</dbReference>
<reference evidence="6 7" key="1">
    <citation type="submission" date="2020-04" db="EMBL/GenBank/DDBJ databases">
        <authorList>
            <person name="Wallbank WR R."/>
            <person name="Pardo Diaz C."/>
            <person name="Kozak K."/>
            <person name="Martin S."/>
            <person name="Jiggins C."/>
            <person name="Moest M."/>
            <person name="Warren A I."/>
            <person name="Byers J.R.P. K."/>
            <person name="Montejo-Kovacevich G."/>
            <person name="Yen C E."/>
        </authorList>
    </citation>
    <scope>NUCLEOTIDE SEQUENCE [LARGE SCALE GENOMIC DNA]</scope>
</reference>
<dbReference type="InterPro" id="IPR010908">
    <property type="entry name" value="Longin_dom"/>
</dbReference>
<comment type="caution">
    <text evidence="6">The sequence shown here is derived from an EMBL/GenBank/DDBJ whole genome shotgun (WGS) entry which is preliminary data.</text>
</comment>
<keyword evidence="7" id="KW-1185">Reference proteome</keyword>
<feature type="transmembrane region" description="Helical" evidence="4">
    <location>
        <begin position="174"/>
        <end position="207"/>
    </location>
</feature>
<dbReference type="GO" id="GO:0006906">
    <property type="term" value="P:vesicle fusion"/>
    <property type="evidence" value="ECO:0007669"/>
    <property type="project" value="TreeGrafter"/>
</dbReference>
<accession>A0A8S0YZD4</accession>
<comment type="similarity">
    <text evidence="1">Belongs to the synaptobrevin family.</text>
</comment>
<dbReference type="OrthoDB" id="248747at2759"/>
<evidence type="ECO:0000313" key="6">
    <source>
        <dbReference type="EMBL" id="CAB3225033.1"/>
    </source>
</evidence>
<comment type="subcellular location">
    <subcellularLocation>
        <location evidence="3">Endomembrane system</location>
        <topology evidence="3">Single-pass type IV membrane protein</topology>
    </subcellularLocation>
</comment>
<dbReference type="CDD" id="cd14824">
    <property type="entry name" value="Longin"/>
    <property type="match status" value="1"/>
</dbReference>
<evidence type="ECO:0000259" key="5">
    <source>
        <dbReference type="PROSITE" id="PS50859"/>
    </source>
</evidence>
<dbReference type="Gene3D" id="3.30.450.50">
    <property type="entry name" value="Longin domain"/>
    <property type="match status" value="1"/>
</dbReference>
<dbReference type="SMART" id="SM01270">
    <property type="entry name" value="Longin"/>
    <property type="match status" value="1"/>
</dbReference>
<dbReference type="PANTHER" id="PTHR21136">
    <property type="entry name" value="SNARE PROTEINS"/>
    <property type="match status" value="1"/>
</dbReference>
<dbReference type="InterPro" id="IPR011012">
    <property type="entry name" value="Longin-like_dom_sf"/>
</dbReference>
<name>A0A8S0YZD4_ARCPL</name>
<dbReference type="GO" id="GO:0031201">
    <property type="term" value="C:SNARE complex"/>
    <property type="evidence" value="ECO:0007669"/>
    <property type="project" value="TreeGrafter"/>
</dbReference>
<sequence length="221" mass="25045">MPILFSAVACERTILSHFASCDGNFMDIAELVLAKLPQCNNKMTYSHGTYLLHHIIENNYVYFCITDKLCQRSRTFLFLNEIQRRFMSNKKQTKEHFTTVLAAEMYRYNEDYNTITIRKGELDELNKIGVGCSEDLLGERILYVNNPENISYSTISYVGSTPERISVSIVSPRLYIVFIGVAILVIAMSVYMFGFISCGIVTGIGVYCLLCSCVKAEDKPS</sequence>
<evidence type="ECO:0000256" key="4">
    <source>
        <dbReference type="SAM" id="Phobius"/>
    </source>
</evidence>
<evidence type="ECO:0000256" key="2">
    <source>
        <dbReference type="ARBA" id="ARBA00023136"/>
    </source>
</evidence>
<evidence type="ECO:0000256" key="1">
    <source>
        <dbReference type="ARBA" id="ARBA00008025"/>
    </source>
</evidence>
<dbReference type="PANTHER" id="PTHR21136:SF179">
    <property type="entry name" value="VESICLE ASSOCIATED MEMBRANE PROTEIN 7-RELATED"/>
    <property type="match status" value="1"/>
</dbReference>
<gene>
    <name evidence="6" type="ORF">APLA_LOCUS2310</name>
</gene>
<protein>
    <recommendedName>
        <fullName evidence="5">Longin domain-containing protein</fullName>
    </recommendedName>
</protein>
<evidence type="ECO:0000313" key="7">
    <source>
        <dbReference type="Proteomes" id="UP000494106"/>
    </source>
</evidence>
<keyword evidence="4" id="KW-1133">Transmembrane helix</keyword>
<dbReference type="PROSITE" id="PS50859">
    <property type="entry name" value="LONGIN"/>
    <property type="match status" value="1"/>
</dbReference>
<dbReference type="InterPro" id="IPR051097">
    <property type="entry name" value="Synaptobrevin-like_transport"/>
</dbReference>
<dbReference type="Proteomes" id="UP000494106">
    <property type="component" value="Unassembled WGS sequence"/>
</dbReference>
<dbReference type="GO" id="GO:0005484">
    <property type="term" value="F:SNAP receptor activity"/>
    <property type="evidence" value="ECO:0007669"/>
    <property type="project" value="TreeGrafter"/>
</dbReference>
<dbReference type="SUPFAM" id="SSF64356">
    <property type="entry name" value="SNARE-like"/>
    <property type="match status" value="1"/>
</dbReference>
<feature type="domain" description="Longin" evidence="5">
    <location>
        <begin position="3"/>
        <end position="116"/>
    </location>
</feature>
<organism evidence="6 7">
    <name type="scientific">Arctia plantaginis</name>
    <name type="common">Wood tiger moth</name>
    <name type="synonym">Phalaena plantaginis</name>
    <dbReference type="NCBI Taxonomy" id="874455"/>
    <lineage>
        <taxon>Eukaryota</taxon>
        <taxon>Metazoa</taxon>
        <taxon>Ecdysozoa</taxon>
        <taxon>Arthropoda</taxon>
        <taxon>Hexapoda</taxon>
        <taxon>Insecta</taxon>
        <taxon>Pterygota</taxon>
        <taxon>Neoptera</taxon>
        <taxon>Endopterygota</taxon>
        <taxon>Lepidoptera</taxon>
        <taxon>Glossata</taxon>
        <taxon>Ditrysia</taxon>
        <taxon>Noctuoidea</taxon>
        <taxon>Erebidae</taxon>
        <taxon>Arctiinae</taxon>
        <taxon>Arctia</taxon>
    </lineage>
</organism>
<proteinExistence type="inferred from homology"/>
<keyword evidence="4" id="KW-0812">Transmembrane</keyword>
<dbReference type="GO" id="GO:0006887">
    <property type="term" value="P:exocytosis"/>
    <property type="evidence" value="ECO:0007669"/>
    <property type="project" value="TreeGrafter"/>
</dbReference>
<dbReference type="AlphaFoldDB" id="A0A8S0YZD4"/>
<evidence type="ECO:0000256" key="3">
    <source>
        <dbReference type="ARBA" id="ARBA00046280"/>
    </source>
</evidence>
<dbReference type="GO" id="GO:0000149">
    <property type="term" value="F:SNARE binding"/>
    <property type="evidence" value="ECO:0007669"/>
    <property type="project" value="TreeGrafter"/>
</dbReference>
<keyword evidence="2 4" id="KW-0472">Membrane</keyword>
<dbReference type="GO" id="GO:0012505">
    <property type="term" value="C:endomembrane system"/>
    <property type="evidence" value="ECO:0007669"/>
    <property type="project" value="UniProtKB-SubCell"/>
</dbReference>
<dbReference type="Pfam" id="PF13774">
    <property type="entry name" value="Longin"/>
    <property type="match status" value="1"/>
</dbReference>